<sequence length="334" mass="34680">MRSWRPMPLMALTLPSTSVASVLYPRGCHADNCLRAVENPTRAASASSLCSSILETSLAPTATASLPAWLGNCGTTSQISRISSACACFLASTSLVPTSTSTQRDSSTCPTIPPPTTTITSTITNILTSTCAAPSTITIGGTTVTLSASTETVTITPSTSTVTSTVTSAFTSTIATPEPSSCGSILGNPAFENPNRELFPWRIATDGLGGPGTGAGLQQDSPNSNVYFVFNSVRGQANPLIRLWQGISTCAGTYSVRFRFKTGSTGGWTFVAGMANTAFSLTSTRAERGVWTNVNLGTWALGDGSGEFRFEVRAAGPGTGQSVVYIDDILLVKI</sequence>
<organism evidence="2 3">
    <name type="scientific">Pochonia chlamydosporia 170</name>
    <dbReference type="NCBI Taxonomy" id="1380566"/>
    <lineage>
        <taxon>Eukaryota</taxon>
        <taxon>Fungi</taxon>
        <taxon>Dikarya</taxon>
        <taxon>Ascomycota</taxon>
        <taxon>Pezizomycotina</taxon>
        <taxon>Sordariomycetes</taxon>
        <taxon>Hypocreomycetidae</taxon>
        <taxon>Hypocreales</taxon>
        <taxon>Clavicipitaceae</taxon>
        <taxon>Pochonia</taxon>
    </lineage>
</organism>
<feature type="signal peptide" evidence="1">
    <location>
        <begin position="1"/>
        <end position="30"/>
    </location>
</feature>
<gene>
    <name evidence="2" type="ORF">VFPPC_09162</name>
</gene>
<dbReference type="RefSeq" id="XP_018140877.1">
    <property type="nucleotide sequence ID" value="XM_018287746.1"/>
</dbReference>
<dbReference type="EMBL" id="LSBJ02000006">
    <property type="protein sequence ID" value="OAQ63297.1"/>
    <property type="molecule type" value="Genomic_DNA"/>
</dbReference>
<reference evidence="2 3" key="1">
    <citation type="journal article" date="2016" name="PLoS Pathog.">
        <title>Biosynthesis of antibiotic leucinostatins in bio-control fungus Purpureocillium lilacinum and their inhibition on phytophthora revealed by genome mining.</title>
        <authorList>
            <person name="Wang G."/>
            <person name="Liu Z."/>
            <person name="Lin R."/>
            <person name="Li E."/>
            <person name="Mao Z."/>
            <person name="Ling J."/>
            <person name="Yang Y."/>
            <person name="Yin W.B."/>
            <person name="Xie B."/>
        </authorList>
    </citation>
    <scope>NUCLEOTIDE SEQUENCE [LARGE SCALE GENOMIC DNA]</scope>
    <source>
        <strain evidence="2">170</strain>
    </source>
</reference>
<evidence type="ECO:0000313" key="2">
    <source>
        <dbReference type="EMBL" id="OAQ63297.1"/>
    </source>
</evidence>
<dbReference type="KEGG" id="pchm:VFPPC_09162"/>
<name>A0A179FD38_METCM</name>
<evidence type="ECO:0008006" key="4">
    <source>
        <dbReference type="Google" id="ProtNLM"/>
    </source>
</evidence>
<dbReference type="GeneID" id="28851740"/>
<comment type="caution">
    <text evidence="2">The sequence shown here is derived from an EMBL/GenBank/DDBJ whole genome shotgun (WGS) entry which is preliminary data.</text>
</comment>
<keyword evidence="3" id="KW-1185">Reference proteome</keyword>
<proteinExistence type="predicted"/>
<accession>A0A179FD38</accession>
<feature type="chain" id="PRO_5008101605" description="CBM-cenC domain-containing protein" evidence="1">
    <location>
        <begin position="31"/>
        <end position="334"/>
    </location>
</feature>
<evidence type="ECO:0000256" key="1">
    <source>
        <dbReference type="SAM" id="SignalP"/>
    </source>
</evidence>
<protein>
    <recommendedName>
        <fullName evidence="4">CBM-cenC domain-containing protein</fullName>
    </recommendedName>
</protein>
<dbReference type="OrthoDB" id="27214at2759"/>
<dbReference type="AlphaFoldDB" id="A0A179FD38"/>
<dbReference type="Proteomes" id="UP000078397">
    <property type="component" value="Unassembled WGS sequence"/>
</dbReference>
<keyword evidence="1" id="KW-0732">Signal</keyword>
<evidence type="ECO:0000313" key="3">
    <source>
        <dbReference type="Proteomes" id="UP000078397"/>
    </source>
</evidence>